<evidence type="ECO:0000259" key="9">
    <source>
        <dbReference type="Pfam" id="PF08323"/>
    </source>
</evidence>
<dbReference type="Gene3D" id="3.40.50.2000">
    <property type="entry name" value="Glycogen Phosphorylase B"/>
    <property type="match status" value="2"/>
</dbReference>
<evidence type="ECO:0000256" key="4">
    <source>
        <dbReference type="ARBA" id="ARBA00022676"/>
    </source>
</evidence>
<comment type="pathway">
    <text evidence="7">Glycan biosynthesis; glycogen biosynthesis.</text>
</comment>
<keyword evidence="6 7" id="KW-0320">Glycogen biosynthesis</keyword>
<keyword evidence="4 7" id="KW-0328">Glycosyltransferase</keyword>
<organism evidence="10 11">
    <name type="scientific">Clostridium fallax</name>
    <dbReference type="NCBI Taxonomy" id="1533"/>
    <lineage>
        <taxon>Bacteria</taxon>
        <taxon>Bacillati</taxon>
        <taxon>Bacillota</taxon>
        <taxon>Clostridia</taxon>
        <taxon>Eubacteriales</taxon>
        <taxon>Clostridiaceae</taxon>
        <taxon>Clostridium</taxon>
    </lineage>
</organism>
<gene>
    <name evidence="7" type="primary">glgA</name>
    <name evidence="10" type="ORF">SAMN05443638_13512</name>
</gene>
<dbReference type="PANTHER" id="PTHR45825">
    <property type="entry name" value="GRANULE-BOUND STARCH SYNTHASE 1, CHLOROPLASTIC/AMYLOPLASTIC"/>
    <property type="match status" value="1"/>
</dbReference>
<sequence length="480" mass="55377">MIKILLVASEADPFIKSGGLGDVIGSLPKYLKSNDIEASVVIPNYKNIKSDLKNKFQFIASLNVKVGWRNSYCGVFKYKLNGVNFYFIDNESYFLRDNLYGYFDDGERFAYFDRAVLEMIKFIDYKPDIIHCNDWQTGMIPVLLELEYKKDNFYKDIKTIFSIHNLAFQGNYNPNILGELFGYDMEPFNNGSLNHFGAVSFMKGGINYSNKVSTVSETYSREIQTNQYGETLDGLLRDTSFKLTGIVNGIDYEVYNPKKDSYIEFNYDQDNLENKLRNKLSLQKELGLAQKENVPMISMVSRLTSQKGMDLIVSIADRLLQKDIQLVVLGTGDYGYEEHLKNFQRCYRDKVSANIKFSNELAHKIYAASDIFLMPSLFEPCGLGQLIALRYGTIPLVRETGGLKDTIVPYNEYTEEGNGFSFYNYNSNELLNTIEYALRWYEDKDKWINIVKSAMKSNNSWNKAAKEYKSLYKELLKEEF</sequence>
<dbReference type="NCBIfam" id="NF001898">
    <property type="entry name" value="PRK00654.1-1"/>
    <property type="match status" value="1"/>
</dbReference>
<dbReference type="Pfam" id="PF08323">
    <property type="entry name" value="Glyco_transf_5"/>
    <property type="match status" value="1"/>
</dbReference>
<dbReference type="InterPro" id="IPR013534">
    <property type="entry name" value="Starch_synth_cat_dom"/>
</dbReference>
<dbReference type="EMBL" id="FQVM01000035">
    <property type="protein sequence ID" value="SHF11792.1"/>
    <property type="molecule type" value="Genomic_DNA"/>
</dbReference>
<keyword evidence="11" id="KW-1185">Reference proteome</keyword>
<dbReference type="CDD" id="cd03791">
    <property type="entry name" value="GT5_Glycogen_synthase_DULL1-like"/>
    <property type="match status" value="1"/>
</dbReference>
<dbReference type="InterPro" id="IPR001296">
    <property type="entry name" value="Glyco_trans_1"/>
</dbReference>
<feature type="binding site" evidence="7">
    <location>
        <position position="16"/>
    </location>
    <ligand>
        <name>ADP-alpha-D-glucose</name>
        <dbReference type="ChEBI" id="CHEBI:57498"/>
    </ligand>
</feature>
<evidence type="ECO:0000259" key="8">
    <source>
        <dbReference type="Pfam" id="PF00534"/>
    </source>
</evidence>
<dbReference type="HAMAP" id="MF_00484">
    <property type="entry name" value="Glycogen_synth"/>
    <property type="match status" value="1"/>
</dbReference>
<evidence type="ECO:0000256" key="2">
    <source>
        <dbReference type="ARBA" id="ARBA00002764"/>
    </source>
</evidence>
<dbReference type="GO" id="GO:0009011">
    <property type="term" value="F:alpha-1,4-glucan glucosyltransferase (ADP-glucose donor) activity"/>
    <property type="evidence" value="ECO:0007669"/>
    <property type="project" value="UniProtKB-UniRule"/>
</dbReference>
<dbReference type="SUPFAM" id="SSF53756">
    <property type="entry name" value="UDP-Glycosyltransferase/glycogen phosphorylase"/>
    <property type="match status" value="1"/>
</dbReference>
<dbReference type="GO" id="GO:0004373">
    <property type="term" value="F:alpha-1,4-glucan glucosyltransferase (UDP-glucose donor) activity"/>
    <property type="evidence" value="ECO:0007669"/>
    <property type="project" value="InterPro"/>
</dbReference>
<reference evidence="10 11" key="1">
    <citation type="submission" date="2016-11" db="EMBL/GenBank/DDBJ databases">
        <authorList>
            <person name="Jaros S."/>
            <person name="Januszkiewicz K."/>
            <person name="Wedrychowicz H."/>
        </authorList>
    </citation>
    <scope>NUCLEOTIDE SEQUENCE [LARGE SCALE GENOMIC DNA]</scope>
    <source>
        <strain evidence="10 11">DSM 2631</strain>
    </source>
</reference>
<protein>
    <recommendedName>
        <fullName evidence="7">Glycogen synthase</fullName>
        <ecNumber evidence="7">2.4.1.21</ecNumber>
    </recommendedName>
    <alternativeName>
        <fullName evidence="7">Starch [bacterial glycogen] synthase</fullName>
    </alternativeName>
</protein>
<name>A0A1M4Z230_9CLOT</name>
<dbReference type="GO" id="GO:0005978">
    <property type="term" value="P:glycogen biosynthetic process"/>
    <property type="evidence" value="ECO:0007669"/>
    <property type="project" value="UniProtKB-UniRule"/>
</dbReference>
<dbReference type="NCBIfam" id="TIGR02095">
    <property type="entry name" value="glgA"/>
    <property type="match status" value="1"/>
</dbReference>
<comment type="similarity">
    <text evidence="3 7">Belongs to the glycosyltransferase 1 family. Bacterial/plant glycogen synthase subfamily.</text>
</comment>
<evidence type="ECO:0000313" key="10">
    <source>
        <dbReference type="EMBL" id="SHF11792.1"/>
    </source>
</evidence>
<proteinExistence type="inferred from homology"/>
<evidence type="ECO:0000256" key="5">
    <source>
        <dbReference type="ARBA" id="ARBA00022679"/>
    </source>
</evidence>
<evidence type="ECO:0000256" key="1">
    <source>
        <dbReference type="ARBA" id="ARBA00001478"/>
    </source>
</evidence>
<evidence type="ECO:0000313" key="11">
    <source>
        <dbReference type="Proteomes" id="UP000184035"/>
    </source>
</evidence>
<keyword evidence="5 7" id="KW-0808">Transferase</keyword>
<dbReference type="STRING" id="1533.SAMN05443638_13512"/>
<feature type="domain" description="Glycosyl transferase family 1" evidence="8">
    <location>
        <begin position="290"/>
        <end position="450"/>
    </location>
</feature>
<comment type="function">
    <text evidence="2 7">Synthesizes alpha-1,4-glucan chains using ADP-glucose.</text>
</comment>
<accession>A0A1M4Z230</accession>
<dbReference type="UniPathway" id="UPA00164"/>
<dbReference type="EC" id="2.4.1.21" evidence="7"/>
<dbReference type="AlphaFoldDB" id="A0A1M4Z230"/>
<dbReference type="Pfam" id="PF00534">
    <property type="entry name" value="Glycos_transf_1"/>
    <property type="match status" value="1"/>
</dbReference>
<evidence type="ECO:0000256" key="3">
    <source>
        <dbReference type="ARBA" id="ARBA00010281"/>
    </source>
</evidence>
<evidence type="ECO:0000256" key="7">
    <source>
        <dbReference type="HAMAP-Rule" id="MF_00484"/>
    </source>
</evidence>
<dbReference type="InterPro" id="IPR011835">
    <property type="entry name" value="GS/SS"/>
</dbReference>
<evidence type="ECO:0000256" key="6">
    <source>
        <dbReference type="ARBA" id="ARBA00023056"/>
    </source>
</evidence>
<feature type="domain" description="Starch synthase catalytic" evidence="9">
    <location>
        <begin position="3"/>
        <end position="237"/>
    </location>
</feature>
<dbReference type="PANTHER" id="PTHR45825:SF11">
    <property type="entry name" value="ALPHA AMYLASE DOMAIN-CONTAINING PROTEIN"/>
    <property type="match status" value="1"/>
</dbReference>
<dbReference type="Proteomes" id="UP000184035">
    <property type="component" value="Unassembled WGS sequence"/>
</dbReference>
<comment type="catalytic activity">
    <reaction evidence="1 7">
        <text>[(1-&gt;4)-alpha-D-glucosyl](n) + ADP-alpha-D-glucose = [(1-&gt;4)-alpha-D-glucosyl](n+1) + ADP + H(+)</text>
        <dbReference type="Rhea" id="RHEA:18189"/>
        <dbReference type="Rhea" id="RHEA-COMP:9584"/>
        <dbReference type="Rhea" id="RHEA-COMP:9587"/>
        <dbReference type="ChEBI" id="CHEBI:15378"/>
        <dbReference type="ChEBI" id="CHEBI:15444"/>
        <dbReference type="ChEBI" id="CHEBI:57498"/>
        <dbReference type="ChEBI" id="CHEBI:456216"/>
        <dbReference type="EC" id="2.4.1.21"/>
    </reaction>
</comment>